<dbReference type="SUPFAM" id="SSF100950">
    <property type="entry name" value="NagB/RpiA/CoA transferase-like"/>
    <property type="match status" value="1"/>
</dbReference>
<keyword evidence="2" id="KW-0808">Transferase</keyword>
<dbReference type="PANTHER" id="PTHR13707">
    <property type="entry name" value="KETOACID-COENZYME A TRANSFERASE"/>
    <property type="match status" value="1"/>
</dbReference>
<evidence type="ECO:0000313" key="4">
    <source>
        <dbReference type="Proteomes" id="UP000640335"/>
    </source>
</evidence>
<evidence type="ECO:0000256" key="1">
    <source>
        <dbReference type="ARBA" id="ARBA00005612"/>
    </source>
</evidence>
<accession>A0ABR8Q3F4</accession>
<proteinExistence type="inferred from homology"/>
<dbReference type="Pfam" id="PF01144">
    <property type="entry name" value="CoA_trans"/>
    <property type="match status" value="1"/>
</dbReference>
<dbReference type="InterPro" id="IPR004163">
    <property type="entry name" value="CoA_transf_BS"/>
</dbReference>
<dbReference type="Gene3D" id="3.40.1080.10">
    <property type="entry name" value="Glutaconate Coenzyme A-transferase"/>
    <property type="match status" value="1"/>
</dbReference>
<gene>
    <name evidence="3" type="ORF">H9660_07165</name>
</gene>
<dbReference type="Proteomes" id="UP000640335">
    <property type="component" value="Unassembled WGS sequence"/>
</dbReference>
<reference evidence="3 4" key="1">
    <citation type="submission" date="2020-08" db="EMBL/GenBank/DDBJ databases">
        <title>A Genomic Blueprint of the Chicken Gut Microbiome.</title>
        <authorList>
            <person name="Gilroy R."/>
            <person name="Ravi A."/>
            <person name="Getino M."/>
            <person name="Pursley I."/>
            <person name="Horton D.L."/>
            <person name="Alikhan N.-F."/>
            <person name="Baker D."/>
            <person name="Gharbi K."/>
            <person name="Hall N."/>
            <person name="Watson M."/>
            <person name="Adriaenssens E.M."/>
            <person name="Foster-Nyarko E."/>
            <person name="Jarju S."/>
            <person name="Secka A."/>
            <person name="Antonio M."/>
            <person name="Oren A."/>
            <person name="Chaudhuri R."/>
            <person name="La Ragione R.M."/>
            <person name="Hildebrand F."/>
            <person name="Pallen M.J."/>
        </authorList>
    </citation>
    <scope>NUCLEOTIDE SEQUENCE [LARGE SCALE GENOMIC DNA]</scope>
    <source>
        <strain evidence="3 4">Sa3CUN1</strain>
    </source>
</reference>
<dbReference type="PANTHER" id="PTHR13707:SF60">
    <property type="entry name" value="ACETATE COA-TRANSFERASE SUBUNIT ALPHA"/>
    <property type="match status" value="1"/>
</dbReference>
<evidence type="ECO:0000313" key="3">
    <source>
        <dbReference type="EMBL" id="MBD7914924.1"/>
    </source>
</evidence>
<keyword evidence="4" id="KW-1185">Reference proteome</keyword>
<evidence type="ECO:0008006" key="5">
    <source>
        <dbReference type="Google" id="ProtNLM"/>
    </source>
</evidence>
<organism evidence="3 4">
    <name type="scientific">Clostridium gallinarum</name>
    <dbReference type="NCBI Taxonomy" id="2762246"/>
    <lineage>
        <taxon>Bacteria</taxon>
        <taxon>Bacillati</taxon>
        <taxon>Bacillota</taxon>
        <taxon>Clostridia</taxon>
        <taxon>Eubacteriales</taxon>
        <taxon>Clostridiaceae</taxon>
        <taxon>Clostridium</taxon>
    </lineage>
</organism>
<comment type="similarity">
    <text evidence="1">Belongs to the 3-oxoacid CoA-transferase subunit A family.</text>
</comment>
<protein>
    <recommendedName>
        <fullName evidence="5">Acetate CoA-transferase</fullName>
    </recommendedName>
</protein>
<dbReference type="InterPro" id="IPR004165">
    <property type="entry name" value="CoA_trans_fam_I"/>
</dbReference>
<name>A0ABR8Q3F4_9CLOT</name>
<evidence type="ECO:0000256" key="2">
    <source>
        <dbReference type="ARBA" id="ARBA00022679"/>
    </source>
</evidence>
<dbReference type="PROSITE" id="PS01273">
    <property type="entry name" value="COA_TRANSF_1"/>
    <property type="match status" value="1"/>
</dbReference>
<dbReference type="InterPro" id="IPR037171">
    <property type="entry name" value="NagB/RpiA_transferase-like"/>
</dbReference>
<comment type="caution">
    <text evidence="3">The sequence shown here is derived from an EMBL/GenBank/DDBJ whole genome shotgun (WGS) entry which is preliminary data.</text>
</comment>
<sequence length="126" mass="14143">MDKVKTIDNVIENIKDGMVVMIGGFMGVGTPEFIIDAMIGKNVKYLTIIANDSSFPNKGLGRLIVNKQVKKIITSHIELNPETGKQMNSGELGFKSGKGFFEWSKEDIDKSNKELREYLIKVIYNK</sequence>
<dbReference type="EMBL" id="JACSQZ010000019">
    <property type="protein sequence ID" value="MBD7914924.1"/>
    <property type="molecule type" value="Genomic_DNA"/>
</dbReference>